<evidence type="ECO:0000256" key="2">
    <source>
        <dbReference type="ARBA" id="ARBA00023125"/>
    </source>
</evidence>
<dbReference type="SUPFAM" id="SSF46689">
    <property type="entry name" value="Homeodomain-like"/>
    <property type="match status" value="1"/>
</dbReference>
<evidence type="ECO:0000256" key="3">
    <source>
        <dbReference type="ARBA" id="ARBA00023163"/>
    </source>
</evidence>
<reference evidence="5 6" key="1">
    <citation type="submission" date="2019-01" db="EMBL/GenBank/DDBJ databases">
        <title>Spirosoma flava sp. nov., a propanil-degrading bacterium isolated from herbicide-contaminated soil.</title>
        <authorList>
            <person name="Zhang L."/>
            <person name="Jiang J.-D."/>
        </authorList>
    </citation>
    <scope>NUCLEOTIDE SEQUENCE [LARGE SCALE GENOMIC DNA]</scope>
    <source>
        <strain evidence="5 6">TY50</strain>
    </source>
</reference>
<comment type="caution">
    <text evidence="5">The sequence shown here is derived from an EMBL/GenBank/DDBJ whole genome shotgun (WGS) entry which is preliminary data.</text>
</comment>
<organism evidence="5 6">
    <name type="scientific">Spirosoma sordidisoli</name>
    <dbReference type="NCBI Taxonomy" id="2502893"/>
    <lineage>
        <taxon>Bacteria</taxon>
        <taxon>Pseudomonadati</taxon>
        <taxon>Bacteroidota</taxon>
        <taxon>Cytophagia</taxon>
        <taxon>Cytophagales</taxon>
        <taxon>Cytophagaceae</taxon>
        <taxon>Spirosoma</taxon>
    </lineage>
</organism>
<keyword evidence="6" id="KW-1185">Reference proteome</keyword>
<sequence>MANLPKPQPTAGNSTDLTLRGFKVYEVNLPATKPHPHSRRDFYKIVLSTGHLIIHYADRRIEVNGTSLFFANPIVPYSVERLTDHQTGLACVFTEDFLKPTDRSASLQQSPLFKIGGTPVFALTDDQAATMTALFQKMLAEQATDYPFKGELIRTYINLIIHETLKLQPSNDLVRPQNASSRIASLFLELLERQFPIENPNHPLTLRTAHDYALQLSIHVNHLNRSVKEHTGRPTTAHIADRVISEAKALLQFTDWSISEIGYALGFDYPTHFNNFFKKMTATTPKAFRSQ</sequence>
<dbReference type="PROSITE" id="PS01124">
    <property type="entry name" value="HTH_ARAC_FAMILY_2"/>
    <property type="match status" value="1"/>
</dbReference>
<protein>
    <submittedName>
        <fullName evidence="5">Helix-turn-helix domain-containing protein</fullName>
    </submittedName>
</protein>
<name>A0A4V1RVK6_9BACT</name>
<dbReference type="PANTHER" id="PTHR43280">
    <property type="entry name" value="ARAC-FAMILY TRANSCRIPTIONAL REGULATOR"/>
    <property type="match status" value="1"/>
</dbReference>
<evidence type="ECO:0000259" key="4">
    <source>
        <dbReference type="PROSITE" id="PS01124"/>
    </source>
</evidence>
<dbReference type="EMBL" id="SBLB01000009">
    <property type="protein sequence ID" value="RYC67098.1"/>
    <property type="molecule type" value="Genomic_DNA"/>
</dbReference>
<dbReference type="GO" id="GO:0043565">
    <property type="term" value="F:sequence-specific DNA binding"/>
    <property type="evidence" value="ECO:0007669"/>
    <property type="project" value="InterPro"/>
</dbReference>
<dbReference type="InterPro" id="IPR009057">
    <property type="entry name" value="Homeodomain-like_sf"/>
</dbReference>
<evidence type="ECO:0000256" key="1">
    <source>
        <dbReference type="ARBA" id="ARBA00023015"/>
    </source>
</evidence>
<dbReference type="Gene3D" id="1.10.10.60">
    <property type="entry name" value="Homeodomain-like"/>
    <property type="match status" value="1"/>
</dbReference>
<dbReference type="AlphaFoldDB" id="A0A4V1RVK6"/>
<accession>A0A4V1RVK6</accession>
<dbReference type="Proteomes" id="UP000290407">
    <property type="component" value="Unassembled WGS sequence"/>
</dbReference>
<keyword evidence="1" id="KW-0805">Transcription regulation</keyword>
<dbReference type="InterPro" id="IPR018060">
    <property type="entry name" value="HTH_AraC"/>
</dbReference>
<evidence type="ECO:0000313" key="6">
    <source>
        <dbReference type="Proteomes" id="UP000290407"/>
    </source>
</evidence>
<feature type="domain" description="HTH araC/xylS-type" evidence="4">
    <location>
        <begin position="181"/>
        <end position="291"/>
    </location>
</feature>
<proteinExistence type="predicted"/>
<keyword evidence="2" id="KW-0238">DNA-binding</keyword>
<dbReference type="PANTHER" id="PTHR43280:SF32">
    <property type="entry name" value="TRANSCRIPTIONAL REGULATORY PROTEIN"/>
    <property type="match status" value="1"/>
</dbReference>
<dbReference type="GO" id="GO:0003700">
    <property type="term" value="F:DNA-binding transcription factor activity"/>
    <property type="evidence" value="ECO:0007669"/>
    <property type="project" value="InterPro"/>
</dbReference>
<dbReference type="Pfam" id="PF12833">
    <property type="entry name" value="HTH_18"/>
    <property type="match status" value="1"/>
</dbReference>
<evidence type="ECO:0000313" key="5">
    <source>
        <dbReference type="EMBL" id="RYC67098.1"/>
    </source>
</evidence>
<dbReference type="SMART" id="SM00342">
    <property type="entry name" value="HTH_ARAC"/>
    <property type="match status" value="1"/>
</dbReference>
<keyword evidence="3" id="KW-0804">Transcription</keyword>
<gene>
    <name evidence="5" type="ORF">EQG79_25800</name>
</gene>